<dbReference type="InterPro" id="IPR033942">
    <property type="entry name" value="IMPase"/>
</dbReference>
<keyword evidence="9" id="KW-1185">Reference proteome</keyword>
<dbReference type="Pfam" id="PF00459">
    <property type="entry name" value="Inositol_P"/>
    <property type="match status" value="1"/>
</dbReference>
<keyword evidence="5 7" id="KW-0378">Hydrolase</keyword>
<comment type="catalytic activity">
    <reaction evidence="1 7">
        <text>a myo-inositol phosphate + H2O = myo-inositol + phosphate</text>
        <dbReference type="Rhea" id="RHEA:24056"/>
        <dbReference type="ChEBI" id="CHEBI:15377"/>
        <dbReference type="ChEBI" id="CHEBI:17268"/>
        <dbReference type="ChEBI" id="CHEBI:43474"/>
        <dbReference type="ChEBI" id="CHEBI:84139"/>
        <dbReference type="EC" id="3.1.3.25"/>
    </reaction>
</comment>
<comment type="caution">
    <text evidence="8">The sequence shown here is derived from an EMBL/GenBank/DDBJ whole genome shotgun (WGS) entry which is preliminary data.</text>
</comment>
<dbReference type="Gene3D" id="3.40.190.80">
    <property type="match status" value="1"/>
</dbReference>
<dbReference type="Proteomes" id="UP001354971">
    <property type="component" value="Unassembled WGS sequence"/>
</dbReference>
<organism evidence="8 9">
    <name type="scientific">Hyphobacterium lacteum</name>
    <dbReference type="NCBI Taxonomy" id="3116575"/>
    <lineage>
        <taxon>Bacteria</taxon>
        <taxon>Pseudomonadati</taxon>
        <taxon>Pseudomonadota</taxon>
        <taxon>Alphaproteobacteria</taxon>
        <taxon>Maricaulales</taxon>
        <taxon>Maricaulaceae</taxon>
        <taxon>Hyphobacterium</taxon>
    </lineage>
</organism>
<dbReference type="InterPro" id="IPR022337">
    <property type="entry name" value="Inositol_monophosphatase_SuhB"/>
</dbReference>
<dbReference type="SUPFAM" id="SSF56655">
    <property type="entry name" value="Carbohydrate phosphatase"/>
    <property type="match status" value="1"/>
</dbReference>
<evidence type="ECO:0000256" key="6">
    <source>
        <dbReference type="ARBA" id="ARBA00022842"/>
    </source>
</evidence>
<dbReference type="PANTHER" id="PTHR20854">
    <property type="entry name" value="INOSITOL MONOPHOSPHATASE"/>
    <property type="match status" value="1"/>
</dbReference>
<comment type="similarity">
    <text evidence="3 7">Belongs to the inositol monophosphatase superfamily.</text>
</comment>
<dbReference type="PRINTS" id="PR00377">
    <property type="entry name" value="IMPHPHTASES"/>
</dbReference>
<accession>A0ABU7LNY1</accession>
<proteinExistence type="inferred from homology"/>
<dbReference type="PANTHER" id="PTHR20854:SF4">
    <property type="entry name" value="INOSITOL-1-MONOPHOSPHATASE-RELATED"/>
    <property type="match status" value="1"/>
</dbReference>
<evidence type="ECO:0000256" key="4">
    <source>
        <dbReference type="ARBA" id="ARBA00022723"/>
    </source>
</evidence>
<dbReference type="InterPro" id="IPR000760">
    <property type="entry name" value="Inositol_monophosphatase-like"/>
</dbReference>
<evidence type="ECO:0000256" key="5">
    <source>
        <dbReference type="ARBA" id="ARBA00022801"/>
    </source>
</evidence>
<evidence type="ECO:0000256" key="7">
    <source>
        <dbReference type="RuleBase" id="RU364068"/>
    </source>
</evidence>
<evidence type="ECO:0000256" key="2">
    <source>
        <dbReference type="ARBA" id="ARBA00001946"/>
    </source>
</evidence>
<dbReference type="RefSeq" id="WP_330198284.1">
    <property type="nucleotide sequence ID" value="NZ_JAZDRP010000002.1"/>
</dbReference>
<gene>
    <name evidence="8" type="ORF">V0U79_04545</name>
</gene>
<dbReference type="CDD" id="cd01639">
    <property type="entry name" value="IMPase"/>
    <property type="match status" value="1"/>
</dbReference>
<dbReference type="EC" id="3.1.3.25" evidence="7"/>
<dbReference type="EMBL" id="JAZDRP010000002">
    <property type="protein sequence ID" value="MEE2525625.1"/>
    <property type="molecule type" value="Genomic_DNA"/>
</dbReference>
<evidence type="ECO:0000256" key="3">
    <source>
        <dbReference type="ARBA" id="ARBA00009759"/>
    </source>
</evidence>
<dbReference type="InterPro" id="IPR020550">
    <property type="entry name" value="Inositol_monophosphatase_CS"/>
</dbReference>
<dbReference type="InterPro" id="IPR020583">
    <property type="entry name" value="Inositol_monoP_metal-BS"/>
</dbReference>
<dbReference type="Gene3D" id="3.30.540.10">
    <property type="entry name" value="Fructose-1,6-Bisphosphatase, subunit A, domain 1"/>
    <property type="match status" value="1"/>
</dbReference>
<sequence length="266" mass="28992">MARVTALMEVMQNAARKAGRALARDFGEVEHLQVSRKGPADFVSAADRKAEDILYEALGAARPGYGFLMEERGEVEGTDKTHRWIVDPLDGTLNFLHSQPHFAVSVALERMGEIVAGVIYNPVTGDLFHAEKGYGAWLDDRRLRVSGRKELSECVIATGTPFFGKRGHARFLKELHQIMPSVAGVRRYGVASLDLAWTAAGRFDGFWERDLKAWDIAAGMIMVREAGGYAVEADDVDAGLPLETGHIIAGNESVARQLAGKLKAAA</sequence>
<evidence type="ECO:0000256" key="1">
    <source>
        <dbReference type="ARBA" id="ARBA00001033"/>
    </source>
</evidence>
<keyword evidence="4 7" id="KW-0479">Metal-binding</keyword>
<reference evidence="8 9" key="1">
    <citation type="submission" date="2024-01" db="EMBL/GenBank/DDBJ databases">
        <title>Hyphobacterium bacterium isolated from marine sediment.</title>
        <authorList>
            <person name="Zhao S."/>
        </authorList>
    </citation>
    <scope>NUCLEOTIDE SEQUENCE [LARGE SCALE GENOMIC DNA]</scope>
    <source>
        <strain evidence="9">HN65</strain>
    </source>
</reference>
<dbReference type="PROSITE" id="PS00629">
    <property type="entry name" value="IMP_1"/>
    <property type="match status" value="1"/>
</dbReference>
<dbReference type="PROSITE" id="PS00630">
    <property type="entry name" value="IMP_2"/>
    <property type="match status" value="1"/>
</dbReference>
<evidence type="ECO:0000313" key="8">
    <source>
        <dbReference type="EMBL" id="MEE2525625.1"/>
    </source>
</evidence>
<evidence type="ECO:0000313" key="9">
    <source>
        <dbReference type="Proteomes" id="UP001354971"/>
    </source>
</evidence>
<protein>
    <recommendedName>
        <fullName evidence="7">Inositol-1-monophosphatase</fullName>
        <ecNumber evidence="7">3.1.3.25</ecNumber>
    </recommendedName>
</protein>
<dbReference type="PRINTS" id="PR01959">
    <property type="entry name" value="SBIMPHPHTASE"/>
</dbReference>
<dbReference type="GO" id="GO:0016787">
    <property type="term" value="F:hydrolase activity"/>
    <property type="evidence" value="ECO:0007669"/>
    <property type="project" value="UniProtKB-KW"/>
</dbReference>
<comment type="cofactor">
    <cofactor evidence="2 7">
        <name>Mg(2+)</name>
        <dbReference type="ChEBI" id="CHEBI:18420"/>
    </cofactor>
</comment>
<keyword evidence="6 7" id="KW-0460">Magnesium</keyword>
<name>A0ABU7LNY1_9PROT</name>